<evidence type="ECO:0000259" key="8">
    <source>
        <dbReference type="Pfam" id="PF08340"/>
    </source>
</evidence>
<evidence type="ECO:0000259" key="7">
    <source>
        <dbReference type="Pfam" id="PF03755"/>
    </source>
</evidence>
<evidence type="ECO:0000256" key="3">
    <source>
        <dbReference type="ARBA" id="ARBA00022759"/>
    </source>
</evidence>
<dbReference type="Proteomes" id="UP000475117">
    <property type="component" value="Chromosome"/>
</dbReference>
<evidence type="ECO:0000256" key="5">
    <source>
        <dbReference type="ARBA" id="ARBA00035648"/>
    </source>
</evidence>
<feature type="domain" description="Endoribonuclease YicC-like N-terminal" evidence="7">
    <location>
        <begin position="6"/>
        <end position="162"/>
    </location>
</feature>
<keyword evidence="3" id="KW-0255">Endonuclease</keyword>
<proteinExistence type="inferred from homology"/>
<protein>
    <submittedName>
        <fullName evidence="9">YicC family protein</fullName>
    </submittedName>
</protein>
<comment type="similarity">
    <text evidence="5">Belongs to the YicC/YloC family.</text>
</comment>
<dbReference type="GO" id="GO:0016787">
    <property type="term" value="F:hydrolase activity"/>
    <property type="evidence" value="ECO:0007669"/>
    <property type="project" value="UniProtKB-KW"/>
</dbReference>
<organism evidence="9 10">
    <name type="scientific">Sulfuriroseicoccus oceanibius</name>
    <dbReference type="NCBI Taxonomy" id="2707525"/>
    <lineage>
        <taxon>Bacteria</taxon>
        <taxon>Pseudomonadati</taxon>
        <taxon>Verrucomicrobiota</taxon>
        <taxon>Verrucomicrobiia</taxon>
        <taxon>Verrucomicrobiales</taxon>
        <taxon>Verrucomicrobiaceae</taxon>
        <taxon>Sulfuriroseicoccus</taxon>
    </lineage>
</organism>
<dbReference type="InterPro" id="IPR013527">
    <property type="entry name" value="YicC-like_N"/>
</dbReference>
<evidence type="ECO:0000256" key="2">
    <source>
        <dbReference type="ARBA" id="ARBA00022722"/>
    </source>
</evidence>
<keyword evidence="4" id="KW-0378">Hydrolase</keyword>
<dbReference type="AlphaFoldDB" id="A0A6B3L975"/>
<name>A0A6B3L975_9BACT</name>
<reference evidence="9 10" key="1">
    <citation type="submission" date="2020-12" db="EMBL/GenBank/DDBJ databases">
        <title>Sulforoseuscoccus oceanibium gen. nov., sp. nov., a representative of the phylum Verrucomicrobia with special cytoplasmic membrane, and proposal of Sulforoseuscoccusaceae fam. nov.</title>
        <authorList>
            <person name="Xi F."/>
        </authorList>
    </citation>
    <scope>NUCLEOTIDE SEQUENCE [LARGE SCALE GENOMIC DNA]</scope>
    <source>
        <strain evidence="9 10">T37</strain>
    </source>
</reference>
<dbReference type="PANTHER" id="PTHR30636:SF3">
    <property type="entry name" value="UPF0701 PROTEIN YICC"/>
    <property type="match status" value="1"/>
</dbReference>
<dbReference type="InterPro" id="IPR013551">
    <property type="entry name" value="YicC-like_C"/>
</dbReference>
<accession>A0A6B3L975</accession>
<evidence type="ECO:0000256" key="1">
    <source>
        <dbReference type="ARBA" id="ARBA00001968"/>
    </source>
</evidence>
<comment type="cofactor">
    <cofactor evidence="1">
        <name>a divalent metal cation</name>
        <dbReference type="ChEBI" id="CHEBI:60240"/>
    </cofactor>
</comment>
<feature type="region of interest" description="Disordered" evidence="6">
    <location>
        <begin position="1"/>
        <end position="23"/>
    </location>
</feature>
<dbReference type="RefSeq" id="WP_164363175.1">
    <property type="nucleotide sequence ID" value="NZ_CP066776.1"/>
</dbReference>
<dbReference type="Pfam" id="PF08340">
    <property type="entry name" value="YicC-like_C"/>
    <property type="match status" value="1"/>
</dbReference>
<evidence type="ECO:0000313" key="9">
    <source>
        <dbReference type="EMBL" id="QQL45565.1"/>
    </source>
</evidence>
<feature type="domain" description="Endoribonuclease YicC-like C-terminal" evidence="8">
    <location>
        <begin position="179"/>
        <end position="298"/>
    </location>
</feature>
<keyword evidence="2" id="KW-0540">Nuclease</keyword>
<dbReference type="KEGG" id="soa:G3M56_002965"/>
<dbReference type="InterPro" id="IPR005229">
    <property type="entry name" value="YicC/YloC-like"/>
</dbReference>
<dbReference type="PANTHER" id="PTHR30636">
    <property type="entry name" value="UPF0701 PROTEIN YICC"/>
    <property type="match status" value="1"/>
</dbReference>
<feature type="compositionally biased region" description="Basic and acidic residues" evidence="6">
    <location>
        <begin position="13"/>
        <end position="23"/>
    </location>
</feature>
<evidence type="ECO:0000313" key="10">
    <source>
        <dbReference type="Proteomes" id="UP000475117"/>
    </source>
</evidence>
<keyword evidence="10" id="KW-1185">Reference proteome</keyword>
<dbReference type="NCBIfam" id="TIGR00255">
    <property type="entry name" value="YicC/YloC family endoribonuclease"/>
    <property type="match status" value="1"/>
</dbReference>
<dbReference type="EMBL" id="CP066776">
    <property type="protein sequence ID" value="QQL45565.1"/>
    <property type="molecule type" value="Genomic_DNA"/>
</dbReference>
<sequence length="298" mass="33024">MAATMSMTGFGRGDAHSSDEHSSVRVTVEISSVNRKQLDIVVNLPRDLQNLEPIVRKQLAASASRGRITAKVIIERESGPSQVVTTNPELFAQFRSALAELTDKPVGDVELSDAEIVRLPGVITIEDASVEATDLTEPLTAATAAAISQWNDMRASEGDHLVKDLLQRLDIIRTTVNRIAERSPEVVAHWRKQLHERLQKAGVDLPQDDDRLLAELTLFADRSDISEETTRLDCHFAKFLSLIEADEPCGRPLDFLLQEMHRECNTIGSKANDAEIAQGVVTCKTELEKIREQVQNLE</sequence>
<dbReference type="Pfam" id="PF03755">
    <property type="entry name" value="YicC-like_N"/>
    <property type="match status" value="1"/>
</dbReference>
<evidence type="ECO:0000256" key="6">
    <source>
        <dbReference type="SAM" id="MobiDB-lite"/>
    </source>
</evidence>
<evidence type="ECO:0000256" key="4">
    <source>
        <dbReference type="ARBA" id="ARBA00022801"/>
    </source>
</evidence>
<gene>
    <name evidence="9" type="ORF">G3M56_002965</name>
</gene>
<dbReference type="GO" id="GO:0004521">
    <property type="term" value="F:RNA endonuclease activity"/>
    <property type="evidence" value="ECO:0007669"/>
    <property type="project" value="InterPro"/>
</dbReference>